<reference evidence="1 2" key="1">
    <citation type="submission" date="2018-11" db="EMBL/GenBank/DDBJ databases">
        <authorList>
            <consortium name="Pathogen Informatics"/>
        </authorList>
    </citation>
    <scope>NUCLEOTIDE SEQUENCE [LARGE SCALE GENOMIC DNA]</scope>
</reference>
<proteinExistence type="predicted"/>
<name>A0A3P7GEG3_WUCBA</name>
<dbReference type="OrthoDB" id="5792589at2759"/>
<keyword evidence="2" id="KW-1185">Reference proteome</keyword>
<accession>A0A3P7GEG3</accession>
<dbReference type="EMBL" id="UYWW01012386">
    <property type="protein sequence ID" value="VDM20842.1"/>
    <property type="molecule type" value="Genomic_DNA"/>
</dbReference>
<dbReference type="AlphaFoldDB" id="A0A3P7GEG3"/>
<evidence type="ECO:0000313" key="2">
    <source>
        <dbReference type="Proteomes" id="UP000270924"/>
    </source>
</evidence>
<dbReference type="InParanoid" id="A0A3P7GEG3"/>
<evidence type="ECO:0000313" key="1">
    <source>
        <dbReference type="EMBL" id="VDM20842.1"/>
    </source>
</evidence>
<gene>
    <name evidence="1" type="ORF">WBA_LOCUS11557</name>
</gene>
<sequence length="39" mass="4683">MSPIRGETGFVKKELLSHDLTIDKTYEMQRNFIQKQRPF</sequence>
<organism evidence="1 2">
    <name type="scientific">Wuchereria bancrofti</name>
    <dbReference type="NCBI Taxonomy" id="6293"/>
    <lineage>
        <taxon>Eukaryota</taxon>
        <taxon>Metazoa</taxon>
        <taxon>Ecdysozoa</taxon>
        <taxon>Nematoda</taxon>
        <taxon>Chromadorea</taxon>
        <taxon>Rhabditida</taxon>
        <taxon>Spirurina</taxon>
        <taxon>Spiruromorpha</taxon>
        <taxon>Filarioidea</taxon>
        <taxon>Onchocercidae</taxon>
        <taxon>Wuchereria</taxon>
    </lineage>
</organism>
<dbReference type="Proteomes" id="UP000270924">
    <property type="component" value="Unassembled WGS sequence"/>
</dbReference>
<protein>
    <submittedName>
        <fullName evidence="1">Uncharacterized protein</fullName>
    </submittedName>
</protein>